<evidence type="ECO:0000313" key="2">
    <source>
        <dbReference type="Proteomes" id="UP000003900"/>
    </source>
</evidence>
<dbReference type="PATRIC" id="fig|1131935.3.peg.830"/>
<dbReference type="Gene3D" id="2.40.40.60">
    <property type="match status" value="1"/>
</dbReference>
<dbReference type="Proteomes" id="UP000003900">
    <property type="component" value="Unassembled WGS sequence"/>
</dbReference>
<gene>
    <name evidence="1" type="ORF">PDENDC454_04084</name>
</gene>
<dbReference type="STRING" id="1131935.PDENDC454_04084"/>
<organism evidence="1 2">
    <name type="scientific">Paenibacillus dendritiformis C454</name>
    <dbReference type="NCBI Taxonomy" id="1131935"/>
    <lineage>
        <taxon>Bacteria</taxon>
        <taxon>Bacillati</taxon>
        <taxon>Bacillota</taxon>
        <taxon>Bacilli</taxon>
        <taxon>Bacillales</taxon>
        <taxon>Paenibacillaceae</taxon>
        <taxon>Paenibacillus</taxon>
    </lineage>
</organism>
<evidence type="ECO:0008006" key="3">
    <source>
        <dbReference type="Google" id="ProtNLM"/>
    </source>
</evidence>
<evidence type="ECO:0000313" key="1">
    <source>
        <dbReference type="EMBL" id="EHQ63614.1"/>
    </source>
</evidence>
<name>H3SBD1_9BACL</name>
<protein>
    <recommendedName>
        <fullName evidence="3">Lipoprotein</fullName>
    </recommendedName>
</protein>
<dbReference type="InterPro" id="IPR035253">
    <property type="entry name" value="Lipoprotein_22_bac"/>
</dbReference>
<dbReference type="Pfam" id="PF17294">
    <property type="entry name" value="Lipoprotein_22"/>
    <property type="match status" value="1"/>
</dbReference>
<dbReference type="AlphaFoldDB" id="H3SBD1"/>
<dbReference type="EMBL" id="AHKH01000007">
    <property type="protein sequence ID" value="EHQ63614.1"/>
    <property type="molecule type" value="Genomic_DNA"/>
</dbReference>
<proteinExistence type="predicted"/>
<comment type="caution">
    <text evidence="1">The sequence shown here is derived from an EMBL/GenBank/DDBJ whole genome shotgun (WGS) entry which is preliminary data.</text>
</comment>
<keyword evidence="2" id="KW-1185">Reference proteome</keyword>
<sequence length="215" mass="23576">MLMEADKHNVHTRCRGDSMKRKRTYRIAAAVMLLLAVSGCSLFGSQADGLILFGTREQTEKAVKAIQANLVDNQAYTVKTYKTNKEGAVGIIVDKSTAKKWAAAGLLQRIEHQKSAPLSSLPELPADGGILFAESPSPSQTVSNYSLPVRYEGNVVIGETRGCVHQIVILDDAAWDGLEAEERTIAVLKSKKDPKHELSKIIRDVQQAQLFTFPK</sequence>
<accession>H3SBD1</accession>
<reference evidence="1 2" key="1">
    <citation type="journal article" date="2012" name="J. Bacteriol.">
        <title>Genome Sequence of the Pattern-Forming Social Bacterium Paenibacillus dendritiformis C454 Chiral Morphotype.</title>
        <authorList>
            <person name="Sirota-Madi A."/>
            <person name="Olender T."/>
            <person name="Helman Y."/>
            <person name="Brainis I."/>
            <person name="Finkelshtein A."/>
            <person name="Roth D."/>
            <person name="Hagai E."/>
            <person name="Leshkowitz D."/>
            <person name="Brodsky L."/>
            <person name="Galatenko V."/>
            <person name="Nikolaev V."/>
            <person name="Gutnick D.L."/>
            <person name="Lancet D."/>
            <person name="Ben-Jacob E."/>
        </authorList>
    </citation>
    <scope>NUCLEOTIDE SEQUENCE [LARGE SCALE GENOMIC DNA]</scope>
    <source>
        <strain evidence="1 2">C454</strain>
    </source>
</reference>